<accession>A0A2S2R691</accession>
<name>A0A2S2R691_9HEMI</name>
<dbReference type="InterPro" id="IPR013120">
    <property type="entry name" value="FAR_NAD-bd"/>
</dbReference>
<evidence type="ECO:0000256" key="6">
    <source>
        <dbReference type="ARBA" id="ARBA00022989"/>
    </source>
</evidence>
<keyword evidence="6 10" id="KW-1133">Transmembrane helix</keyword>
<evidence type="ECO:0000256" key="2">
    <source>
        <dbReference type="ARBA" id="ARBA00005928"/>
    </source>
</evidence>
<feature type="domain" description="Thioester reductase (TE)" evidence="12">
    <location>
        <begin position="15"/>
        <end position="290"/>
    </location>
</feature>
<dbReference type="Pfam" id="PF07993">
    <property type="entry name" value="NAD_binding_4"/>
    <property type="match status" value="1"/>
</dbReference>
<dbReference type="EC" id="1.2.1.84" evidence="10"/>
<dbReference type="Proteomes" id="UP000694846">
    <property type="component" value="Unplaced"/>
</dbReference>
<feature type="transmembrane region" description="Helical" evidence="10">
    <location>
        <begin position="478"/>
        <end position="500"/>
    </location>
</feature>
<evidence type="ECO:0000256" key="9">
    <source>
        <dbReference type="ARBA" id="ARBA00052530"/>
    </source>
</evidence>
<dbReference type="CDD" id="cd09071">
    <property type="entry name" value="FAR_C"/>
    <property type="match status" value="1"/>
</dbReference>
<dbReference type="AlphaFoldDB" id="A0A2S2R691"/>
<keyword evidence="5 10" id="KW-0521">NADP</keyword>
<dbReference type="OrthoDB" id="429813at2759"/>
<dbReference type="SUPFAM" id="SSF51735">
    <property type="entry name" value="NAD(P)-binding Rossmann-fold domains"/>
    <property type="match status" value="1"/>
</dbReference>
<dbReference type="GO" id="GO:0035336">
    <property type="term" value="P:long-chain fatty-acyl-CoA metabolic process"/>
    <property type="evidence" value="ECO:0007669"/>
    <property type="project" value="TreeGrafter"/>
</dbReference>
<keyword evidence="8 10" id="KW-0472">Membrane</keyword>
<dbReference type="GO" id="GO:0016020">
    <property type="term" value="C:membrane"/>
    <property type="evidence" value="ECO:0007669"/>
    <property type="project" value="UniProtKB-SubCell"/>
</dbReference>
<dbReference type="CDD" id="cd05236">
    <property type="entry name" value="FAR-N_SDR_e"/>
    <property type="match status" value="1"/>
</dbReference>
<evidence type="ECO:0000313" key="15">
    <source>
        <dbReference type="RefSeq" id="XP_025425524.1"/>
    </source>
</evidence>
<dbReference type="PANTHER" id="PTHR11011:SF24">
    <property type="entry name" value="FATTY ACYL-COA REDUCTASE"/>
    <property type="match status" value="1"/>
</dbReference>
<keyword evidence="4 10" id="KW-0812">Transmembrane</keyword>
<reference evidence="15" key="2">
    <citation type="submission" date="2025-04" db="UniProtKB">
        <authorList>
            <consortium name="RefSeq"/>
        </authorList>
    </citation>
    <scope>IDENTIFICATION</scope>
    <source>
        <tissue evidence="15">Whole body</tissue>
    </source>
</reference>
<keyword evidence="7 10" id="KW-0443">Lipid metabolism</keyword>
<evidence type="ECO:0000259" key="12">
    <source>
        <dbReference type="Pfam" id="PF07993"/>
    </source>
</evidence>
<dbReference type="GO" id="GO:0005777">
    <property type="term" value="C:peroxisome"/>
    <property type="evidence" value="ECO:0007669"/>
    <property type="project" value="TreeGrafter"/>
</dbReference>
<evidence type="ECO:0000313" key="14">
    <source>
        <dbReference type="Proteomes" id="UP000694846"/>
    </source>
</evidence>
<reference evidence="13" key="1">
    <citation type="submission" date="2018-04" db="EMBL/GenBank/DDBJ databases">
        <title>Transcriptome assembly of Sipha flava.</title>
        <authorList>
            <person name="Scully E.D."/>
            <person name="Geib S.M."/>
            <person name="Palmer N.A."/>
            <person name="Koch K."/>
            <person name="Bradshaw J."/>
            <person name="Heng-Moss T."/>
            <person name="Sarath G."/>
        </authorList>
    </citation>
    <scope>NUCLEOTIDE SEQUENCE</scope>
</reference>
<dbReference type="Gene3D" id="3.40.50.720">
    <property type="entry name" value="NAD(P)-binding Rossmann-like Domain"/>
    <property type="match status" value="1"/>
</dbReference>
<dbReference type="PANTHER" id="PTHR11011">
    <property type="entry name" value="MALE STERILITY PROTEIN 2-RELATED"/>
    <property type="match status" value="1"/>
</dbReference>
<organism evidence="13">
    <name type="scientific">Sipha flava</name>
    <name type="common">yellow sugarcane aphid</name>
    <dbReference type="NCBI Taxonomy" id="143950"/>
    <lineage>
        <taxon>Eukaryota</taxon>
        <taxon>Metazoa</taxon>
        <taxon>Ecdysozoa</taxon>
        <taxon>Arthropoda</taxon>
        <taxon>Hexapoda</taxon>
        <taxon>Insecta</taxon>
        <taxon>Pterygota</taxon>
        <taxon>Neoptera</taxon>
        <taxon>Paraneoptera</taxon>
        <taxon>Hemiptera</taxon>
        <taxon>Sternorrhyncha</taxon>
        <taxon>Aphidomorpha</taxon>
        <taxon>Aphidoidea</taxon>
        <taxon>Aphididae</taxon>
        <taxon>Sipha</taxon>
    </lineage>
</organism>
<dbReference type="FunFam" id="3.40.50.720:FF:000143">
    <property type="entry name" value="Fatty acyl-CoA reductase"/>
    <property type="match status" value="1"/>
</dbReference>
<dbReference type="RefSeq" id="XP_025425524.1">
    <property type="nucleotide sequence ID" value="XM_025569739.1"/>
</dbReference>
<sequence length="502" mass="57218">MMGIKTFYRGQNIFITGGTGFMGKVLIEKLLRSCPDIKNIYVLIRHRKGYDITTRVNDMLNLPLFEKIKTENPGVAENKIIPVKGDLSKIRLGLSDDDYNMLTENVSIVFHVAATVRFDDPIHDAIIKNVRGTREVVQLAKQMKNILVFLHVSTTYCNCNRVFVEEKVYESPISWQDAILISENLDPKLSQTCSKKFLGSFPNTYTFTKLLAENIIDEEVKKKDNKMKMVIFRPSIVISTIKEPIVGWIDNVNGPVGLMTACGKGISLVTYADKNITPDFMAVDVSIKAIIVAAYHSGTHNSSMDSKLSVYNGSSLKKSVSNSMLMEFAVKYFLLYPFDEVLWRPRIRVTNSKFIYTSLTIIQQVLPALLISFVMKVIGKSLSVDLVTLQQKIYLATIALSTFTLQTWVFTNENFLGLLKHIPDSEKEDFDFNFENINAEETFKNVVIGCQKYLLNTNSKKTMNAKKKMQKLIWMDRILRTLFFALLAWCFLKLILVLFFNI</sequence>
<evidence type="ECO:0000256" key="1">
    <source>
        <dbReference type="ARBA" id="ARBA00004141"/>
    </source>
</evidence>
<protein>
    <recommendedName>
        <fullName evidence="10">Fatty acyl-CoA reductase</fullName>
        <ecNumber evidence="10">1.2.1.84</ecNumber>
    </recommendedName>
</protein>
<keyword evidence="14" id="KW-1185">Reference proteome</keyword>
<gene>
    <name evidence="15" type="primary">LOC112694309</name>
    <name evidence="13" type="ORF">g.91158</name>
</gene>
<evidence type="ECO:0000313" key="13">
    <source>
        <dbReference type="EMBL" id="MBY85546.1"/>
    </source>
</evidence>
<feature type="domain" description="Fatty acyl-CoA reductase C-terminal" evidence="11">
    <location>
        <begin position="364"/>
        <end position="456"/>
    </location>
</feature>
<keyword evidence="10" id="KW-0560">Oxidoreductase</keyword>
<comment type="similarity">
    <text evidence="2 10">Belongs to the fatty acyl-CoA reductase family.</text>
</comment>
<dbReference type="GeneID" id="112694309"/>
<dbReference type="InterPro" id="IPR026055">
    <property type="entry name" value="FAR"/>
</dbReference>
<evidence type="ECO:0000256" key="7">
    <source>
        <dbReference type="ARBA" id="ARBA00023098"/>
    </source>
</evidence>
<dbReference type="Pfam" id="PF03015">
    <property type="entry name" value="Sterile"/>
    <property type="match status" value="1"/>
</dbReference>
<evidence type="ECO:0000256" key="4">
    <source>
        <dbReference type="ARBA" id="ARBA00022692"/>
    </source>
</evidence>
<dbReference type="GO" id="GO:0080019">
    <property type="term" value="F:alcohol-forming very long-chain fatty acyl-CoA reductase activity"/>
    <property type="evidence" value="ECO:0007669"/>
    <property type="project" value="InterPro"/>
</dbReference>
<keyword evidence="3 10" id="KW-0444">Lipid biosynthesis</keyword>
<proteinExistence type="inferred from homology"/>
<comment type="catalytic activity">
    <reaction evidence="9 10">
        <text>a long-chain fatty acyl-CoA + 2 NADPH + 2 H(+) = a long-chain primary fatty alcohol + 2 NADP(+) + CoA</text>
        <dbReference type="Rhea" id="RHEA:52716"/>
        <dbReference type="ChEBI" id="CHEBI:15378"/>
        <dbReference type="ChEBI" id="CHEBI:57287"/>
        <dbReference type="ChEBI" id="CHEBI:57783"/>
        <dbReference type="ChEBI" id="CHEBI:58349"/>
        <dbReference type="ChEBI" id="CHEBI:77396"/>
        <dbReference type="ChEBI" id="CHEBI:83139"/>
        <dbReference type="EC" id="1.2.1.84"/>
    </reaction>
</comment>
<evidence type="ECO:0000256" key="10">
    <source>
        <dbReference type="RuleBase" id="RU363097"/>
    </source>
</evidence>
<evidence type="ECO:0000256" key="8">
    <source>
        <dbReference type="ARBA" id="ARBA00023136"/>
    </source>
</evidence>
<comment type="subcellular location">
    <subcellularLocation>
        <location evidence="1">Membrane</location>
        <topology evidence="1">Multi-pass membrane protein</topology>
    </subcellularLocation>
</comment>
<evidence type="ECO:0000259" key="11">
    <source>
        <dbReference type="Pfam" id="PF03015"/>
    </source>
</evidence>
<dbReference type="GO" id="GO:0102965">
    <property type="term" value="F:alcohol-forming long-chain fatty acyl-CoA reductase activity"/>
    <property type="evidence" value="ECO:0007669"/>
    <property type="project" value="UniProtKB-EC"/>
</dbReference>
<dbReference type="InterPro" id="IPR036291">
    <property type="entry name" value="NAD(P)-bd_dom_sf"/>
</dbReference>
<evidence type="ECO:0000256" key="3">
    <source>
        <dbReference type="ARBA" id="ARBA00022516"/>
    </source>
</evidence>
<dbReference type="InterPro" id="IPR033640">
    <property type="entry name" value="FAR_C"/>
</dbReference>
<comment type="function">
    <text evidence="10">Catalyzes the reduction of fatty acyl-CoA to fatty alcohols.</text>
</comment>
<evidence type="ECO:0000256" key="5">
    <source>
        <dbReference type="ARBA" id="ARBA00022857"/>
    </source>
</evidence>
<dbReference type="EMBL" id="GGMS01016343">
    <property type="protein sequence ID" value="MBY85546.1"/>
    <property type="molecule type" value="Transcribed_RNA"/>
</dbReference>